<dbReference type="Gene3D" id="3.20.20.370">
    <property type="entry name" value="Glycoside hydrolase/deacetylase"/>
    <property type="match status" value="1"/>
</dbReference>
<name>A0A381DHM4_9BACT</name>
<dbReference type="RefSeq" id="WP_143297535.1">
    <property type="nucleotide sequence ID" value="NZ_CP043427.1"/>
</dbReference>
<dbReference type="CDD" id="cd10936">
    <property type="entry name" value="CE4_DAC2"/>
    <property type="match status" value="1"/>
</dbReference>
<dbReference type="EMBL" id="UFVD01000001">
    <property type="protein sequence ID" value="SUX10124.1"/>
    <property type="molecule type" value="Genomic_DNA"/>
</dbReference>
<dbReference type="Proteomes" id="UP000254920">
    <property type="component" value="Unassembled WGS sequence"/>
</dbReference>
<dbReference type="GeneID" id="93090806"/>
<dbReference type="PANTHER" id="PTHR30105:SF2">
    <property type="entry name" value="DIVERGENT POLYSACCHARIDE DEACETYLASE SUPERFAMILY"/>
    <property type="match status" value="1"/>
</dbReference>
<dbReference type="AlphaFoldDB" id="A0A381DHM4"/>
<dbReference type="Pfam" id="PF04748">
    <property type="entry name" value="Polysacc_deac_2"/>
    <property type="match status" value="1"/>
</dbReference>
<proteinExistence type="predicted"/>
<keyword evidence="2" id="KW-1185">Reference proteome</keyword>
<evidence type="ECO:0000313" key="1">
    <source>
        <dbReference type="EMBL" id="SUX10124.1"/>
    </source>
</evidence>
<dbReference type="OrthoDB" id="9784811at2"/>
<accession>A0A381DHM4</accession>
<reference evidence="1 2" key="1">
    <citation type="submission" date="2018-06" db="EMBL/GenBank/DDBJ databases">
        <authorList>
            <consortium name="Pathogen Informatics"/>
            <person name="Doyle S."/>
        </authorList>
    </citation>
    <scope>NUCLEOTIDE SEQUENCE [LARGE SCALE GENOMIC DNA]</scope>
    <source>
        <strain evidence="1 2">NCTC12475</strain>
    </source>
</reference>
<evidence type="ECO:0000313" key="2">
    <source>
        <dbReference type="Proteomes" id="UP000254920"/>
    </source>
</evidence>
<dbReference type="GO" id="GO:0005975">
    <property type="term" value="P:carbohydrate metabolic process"/>
    <property type="evidence" value="ECO:0007669"/>
    <property type="project" value="InterPro"/>
</dbReference>
<gene>
    <name evidence="1" type="ORF">NCTC12475_00363</name>
</gene>
<sequence>MHTFKWYIFCVFIILVFFAAIYGIAINSQKNIEDKNITTTQQILTSNNQTNPKTDQIIYKKKEVLAKEKHTQQNTNYPKYQTNIPYQKIQEQELAEQNLSEFFKLLDANQSTQIKDENNTIDKNISKQISIIDSQKKYEDEDLEKKSQKAIYDTTAKTLDRRGKKPLLAIIIDDVSTFTQAELIKKIKLKITPSIFPVSTNTPNTAQIANKFSFYMIHLPMSAINYKNEEPNTMHITDSKDLMLKRIKKIKKDFPKLKFLNNHTGSEFTSNTQALDKLMSILKSQDIVLLDSKTIAKSKVKDISKKYNMPYLSRDVFLDNIHSEIEIKTQLKDAINIAKKRGYAIAIGHPHDITLKTINKNIDMLKDVEVVYVDRLYKEIYGYIR</sequence>
<dbReference type="PANTHER" id="PTHR30105">
    <property type="entry name" value="UNCHARACTERIZED YIBQ-RELATED"/>
    <property type="match status" value="1"/>
</dbReference>
<organism evidence="1 2">
    <name type="scientific">Campylobacter sputorum subsp. sputorum</name>
    <dbReference type="NCBI Taxonomy" id="32024"/>
    <lineage>
        <taxon>Bacteria</taxon>
        <taxon>Pseudomonadati</taxon>
        <taxon>Campylobacterota</taxon>
        <taxon>Epsilonproteobacteria</taxon>
        <taxon>Campylobacterales</taxon>
        <taxon>Campylobacteraceae</taxon>
        <taxon>Campylobacter</taxon>
    </lineage>
</organism>
<dbReference type="STRING" id="32024.GCA_000788295_00308"/>
<protein>
    <submittedName>
        <fullName evidence="1">Polysaccharide deacetylase</fullName>
    </submittedName>
</protein>
<dbReference type="InterPro" id="IPR011330">
    <property type="entry name" value="Glyco_hydro/deAcase_b/a-brl"/>
</dbReference>
<dbReference type="SUPFAM" id="SSF88713">
    <property type="entry name" value="Glycoside hydrolase/deacetylase"/>
    <property type="match status" value="1"/>
</dbReference>
<dbReference type="InterPro" id="IPR006837">
    <property type="entry name" value="Divergent_DAC"/>
</dbReference>